<dbReference type="GO" id="GO:0006220">
    <property type="term" value="P:pyrimidine nucleotide metabolic process"/>
    <property type="evidence" value="ECO:0007669"/>
    <property type="project" value="UniProtKB-UniRule"/>
</dbReference>
<comment type="subcellular location">
    <subcellularLocation>
        <location evidence="8">Cytoplasm</location>
    </subcellularLocation>
</comment>
<dbReference type="PANTHER" id="PTHR21299">
    <property type="entry name" value="CYTIDYLATE KINASE/PANTOATE-BETA-ALANINE LIGASE"/>
    <property type="match status" value="1"/>
</dbReference>
<dbReference type="NCBIfam" id="TIGR00017">
    <property type="entry name" value="cmk"/>
    <property type="match status" value="1"/>
</dbReference>
<reference evidence="10 11" key="1">
    <citation type="submission" date="2019-02" db="EMBL/GenBank/DDBJ databases">
        <title>Deep-cultivation of Planctomycetes and their phenomic and genomic characterization uncovers novel biology.</title>
        <authorList>
            <person name="Wiegand S."/>
            <person name="Jogler M."/>
            <person name="Boedeker C."/>
            <person name="Pinto D."/>
            <person name="Vollmers J."/>
            <person name="Rivas-Marin E."/>
            <person name="Kohn T."/>
            <person name="Peeters S.H."/>
            <person name="Heuer A."/>
            <person name="Rast P."/>
            <person name="Oberbeckmann S."/>
            <person name="Bunk B."/>
            <person name="Jeske O."/>
            <person name="Meyerdierks A."/>
            <person name="Storesund J.E."/>
            <person name="Kallscheuer N."/>
            <person name="Luecker S."/>
            <person name="Lage O.M."/>
            <person name="Pohl T."/>
            <person name="Merkel B.J."/>
            <person name="Hornburger P."/>
            <person name="Mueller R.-W."/>
            <person name="Bruemmer F."/>
            <person name="Labrenz M."/>
            <person name="Spormann A.M."/>
            <person name="Op den Camp H."/>
            <person name="Overmann J."/>
            <person name="Amann R."/>
            <person name="Jetten M.S.M."/>
            <person name="Mascher T."/>
            <person name="Medema M.H."/>
            <person name="Devos D.P."/>
            <person name="Kaster A.-K."/>
            <person name="Ovreas L."/>
            <person name="Rohde M."/>
            <person name="Galperin M.Y."/>
            <person name="Jogler C."/>
        </authorList>
    </citation>
    <scope>NUCLEOTIDE SEQUENCE [LARGE SCALE GENOMIC DNA]</scope>
    <source>
        <strain evidence="10 11">Pan189</strain>
    </source>
</reference>
<protein>
    <recommendedName>
        <fullName evidence="8">Cytidylate kinase</fullName>
        <shortName evidence="8">CK</shortName>
        <ecNumber evidence="8">2.7.4.25</ecNumber>
    </recommendedName>
    <alternativeName>
        <fullName evidence="8">Cytidine monophosphate kinase</fullName>
        <shortName evidence="8">CMP kinase</shortName>
    </alternativeName>
</protein>
<dbReference type="Proteomes" id="UP000317318">
    <property type="component" value="Chromosome"/>
</dbReference>
<comment type="similarity">
    <text evidence="1 8">Belongs to the cytidylate kinase family. Type 1 subfamily.</text>
</comment>
<keyword evidence="5 8" id="KW-0067">ATP-binding</keyword>
<dbReference type="HAMAP" id="MF_00238">
    <property type="entry name" value="Cytidyl_kinase_type1"/>
    <property type="match status" value="1"/>
</dbReference>
<dbReference type="KEGG" id="svp:Pan189_16440"/>
<evidence type="ECO:0000259" key="9">
    <source>
        <dbReference type="Pfam" id="PF02224"/>
    </source>
</evidence>
<dbReference type="Gene3D" id="3.40.50.300">
    <property type="entry name" value="P-loop containing nucleotide triphosphate hydrolases"/>
    <property type="match status" value="1"/>
</dbReference>
<dbReference type="GO" id="GO:0015949">
    <property type="term" value="P:nucleobase-containing small molecule interconversion"/>
    <property type="evidence" value="ECO:0007669"/>
    <property type="project" value="TreeGrafter"/>
</dbReference>
<dbReference type="EC" id="2.7.4.25" evidence="8"/>
<evidence type="ECO:0000313" key="11">
    <source>
        <dbReference type="Proteomes" id="UP000317318"/>
    </source>
</evidence>
<dbReference type="InterPro" id="IPR011994">
    <property type="entry name" value="Cytidylate_kinase_dom"/>
</dbReference>
<evidence type="ECO:0000256" key="7">
    <source>
        <dbReference type="ARBA" id="ARBA00048478"/>
    </source>
</evidence>
<evidence type="ECO:0000256" key="6">
    <source>
        <dbReference type="ARBA" id="ARBA00047615"/>
    </source>
</evidence>
<accession>A0A517R061</accession>
<dbReference type="OrthoDB" id="9807434at2"/>
<dbReference type="PANTHER" id="PTHR21299:SF2">
    <property type="entry name" value="CYTIDYLATE KINASE"/>
    <property type="match status" value="1"/>
</dbReference>
<keyword evidence="2 8" id="KW-0808">Transferase</keyword>
<comment type="catalytic activity">
    <reaction evidence="7 8">
        <text>CMP + ATP = CDP + ADP</text>
        <dbReference type="Rhea" id="RHEA:11600"/>
        <dbReference type="ChEBI" id="CHEBI:30616"/>
        <dbReference type="ChEBI" id="CHEBI:58069"/>
        <dbReference type="ChEBI" id="CHEBI:60377"/>
        <dbReference type="ChEBI" id="CHEBI:456216"/>
        <dbReference type="EC" id="2.7.4.25"/>
    </reaction>
</comment>
<dbReference type="InterPro" id="IPR027417">
    <property type="entry name" value="P-loop_NTPase"/>
</dbReference>
<gene>
    <name evidence="8 10" type="primary">cmk</name>
    <name evidence="10" type="ORF">Pan189_16440</name>
</gene>
<evidence type="ECO:0000256" key="5">
    <source>
        <dbReference type="ARBA" id="ARBA00022840"/>
    </source>
</evidence>
<keyword evidence="4 8" id="KW-0418">Kinase</keyword>
<feature type="domain" description="Cytidylate kinase" evidence="9">
    <location>
        <begin position="3"/>
        <end position="211"/>
    </location>
</feature>
<dbReference type="GO" id="GO:0036430">
    <property type="term" value="F:CMP kinase activity"/>
    <property type="evidence" value="ECO:0007669"/>
    <property type="project" value="RHEA"/>
</dbReference>
<evidence type="ECO:0000313" key="10">
    <source>
        <dbReference type="EMBL" id="QDT37271.1"/>
    </source>
</evidence>
<dbReference type="SUPFAM" id="SSF52540">
    <property type="entry name" value="P-loop containing nucleoside triphosphate hydrolases"/>
    <property type="match status" value="1"/>
</dbReference>
<dbReference type="GO" id="GO:0005829">
    <property type="term" value="C:cytosol"/>
    <property type="evidence" value="ECO:0007669"/>
    <property type="project" value="TreeGrafter"/>
</dbReference>
<sequence length="219" mass="23706">MIITIDGPAGSGKSTAARLLAERLGFEFLNTGAMYRAIAFRVLAQGIDPSDDERVVQCAESAAIRFEKGRLTLDGDDITDAIQSESVSLAASQVAVNPAVREVLVGLQRRAAEGKRMVSEGRDQGTVVFPGAEAKFFLTATAECRARRRQAELAQRGEEVEFESLLATIRERDERDVSRAVAPLVPADDAVEIDTSEITVAELVDQLATCVRDRLPESI</sequence>
<dbReference type="AlphaFoldDB" id="A0A517R061"/>
<dbReference type="EMBL" id="CP036268">
    <property type="protein sequence ID" value="QDT37271.1"/>
    <property type="molecule type" value="Genomic_DNA"/>
</dbReference>
<keyword evidence="3 8" id="KW-0547">Nucleotide-binding</keyword>
<proteinExistence type="inferred from homology"/>
<evidence type="ECO:0000256" key="4">
    <source>
        <dbReference type="ARBA" id="ARBA00022777"/>
    </source>
</evidence>
<dbReference type="CDD" id="cd02020">
    <property type="entry name" value="CMPK"/>
    <property type="match status" value="1"/>
</dbReference>
<evidence type="ECO:0000256" key="3">
    <source>
        <dbReference type="ARBA" id="ARBA00022741"/>
    </source>
</evidence>
<organism evidence="10 11">
    <name type="scientific">Stratiformator vulcanicus</name>
    <dbReference type="NCBI Taxonomy" id="2527980"/>
    <lineage>
        <taxon>Bacteria</taxon>
        <taxon>Pseudomonadati</taxon>
        <taxon>Planctomycetota</taxon>
        <taxon>Planctomycetia</taxon>
        <taxon>Planctomycetales</taxon>
        <taxon>Planctomycetaceae</taxon>
        <taxon>Stratiformator</taxon>
    </lineage>
</organism>
<evidence type="ECO:0000256" key="1">
    <source>
        <dbReference type="ARBA" id="ARBA00009427"/>
    </source>
</evidence>
<dbReference type="Pfam" id="PF02224">
    <property type="entry name" value="Cytidylate_kin"/>
    <property type="match status" value="1"/>
</dbReference>
<dbReference type="InterPro" id="IPR003136">
    <property type="entry name" value="Cytidylate_kin"/>
</dbReference>
<comment type="catalytic activity">
    <reaction evidence="6 8">
        <text>dCMP + ATP = dCDP + ADP</text>
        <dbReference type="Rhea" id="RHEA:25094"/>
        <dbReference type="ChEBI" id="CHEBI:30616"/>
        <dbReference type="ChEBI" id="CHEBI:57566"/>
        <dbReference type="ChEBI" id="CHEBI:58593"/>
        <dbReference type="ChEBI" id="CHEBI:456216"/>
        <dbReference type="EC" id="2.7.4.25"/>
    </reaction>
</comment>
<keyword evidence="11" id="KW-1185">Reference proteome</keyword>
<evidence type="ECO:0000256" key="2">
    <source>
        <dbReference type="ARBA" id="ARBA00022679"/>
    </source>
</evidence>
<feature type="binding site" evidence="8">
    <location>
        <begin position="7"/>
        <end position="15"/>
    </location>
    <ligand>
        <name>ATP</name>
        <dbReference type="ChEBI" id="CHEBI:30616"/>
    </ligand>
</feature>
<dbReference type="RefSeq" id="WP_145363402.1">
    <property type="nucleotide sequence ID" value="NZ_CP036268.1"/>
</dbReference>
<keyword evidence="8" id="KW-0963">Cytoplasm</keyword>
<name>A0A517R061_9PLAN</name>
<evidence type="ECO:0000256" key="8">
    <source>
        <dbReference type="HAMAP-Rule" id="MF_00238"/>
    </source>
</evidence>
<dbReference type="GO" id="GO:0036431">
    <property type="term" value="F:dCMP kinase activity"/>
    <property type="evidence" value="ECO:0007669"/>
    <property type="project" value="InterPro"/>
</dbReference>
<dbReference type="GO" id="GO:0005524">
    <property type="term" value="F:ATP binding"/>
    <property type="evidence" value="ECO:0007669"/>
    <property type="project" value="UniProtKB-UniRule"/>
</dbReference>